<reference evidence="1" key="3">
    <citation type="submission" date="2023-05" db="EMBL/GenBank/DDBJ databases">
        <authorList>
            <person name="Smith C.H."/>
        </authorList>
    </citation>
    <scope>NUCLEOTIDE SEQUENCE</scope>
    <source>
        <strain evidence="1">CHS0354</strain>
        <tissue evidence="1">Mantle</tissue>
    </source>
</reference>
<keyword evidence="2" id="KW-1185">Reference proteome</keyword>
<dbReference type="AlphaFoldDB" id="A0AAE0RUF1"/>
<gene>
    <name evidence="1" type="ORF">CHS0354_028330</name>
</gene>
<organism evidence="1 2">
    <name type="scientific">Potamilus streckersoni</name>
    <dbReference type="NCBI Taxonomy" id="2493646"/>
    <lineage>
        <taxon>Eukaryota</taxon>
        <taxon>Metazoa</taxon>
        <taxon>Spiralia</taxon>
        <taxon>Lophotrochozoa</taxon>
        <taxon>Mollusca</taxon>
        <taxon>Bivalvia</taxon>
        <taxon>Autobranchia</taxon>
        <taxon>Heteroconchia</taxon>
        <taxon>Palaeoheterodonta</taxon>
        <taxon>Unionida</taxon>
        <taxon>Unionoidea</taxon>
        <taxon>Unionidae</taxon>
        <taxon>Ambleminae</taxon>
        <taxon>Lampsilini</taxon>
        <taxon>Potamilus</taxon>
    </lineage>
</organism>
<evidence type="ECO:0000313" key="2">
    <source>
        <dbReference type="Proteomes" id="UP001195483"/>
    </source>
</evidence>
<accession>A0AAE0RUF1</accession>
<name>A0AAE0RUF1_9BIVA</name>
<reference evidence="1" key="2">
    <citation type="journal article" date="2021" name="Genome Biol. Evol.">
        <title>Developing a high-quality reference genome for a parasitic bivalve with doubly uniparental inheritance (Bivalvia: Unionida).</title>
        <authorList>
            <person name="Smith C.H."/>
        </authorList>
    </citation>
    <scope>NUCLEOTIDE SEQUENCE</scope>
    <source>
        <strain evidence="1">CHS0354</strain>
        <tissue evidence="1">Mantle</tissue>
    </source>
</reference>
<comment type="caution">
    <text evidence="1">The sequence shown here is derived from an EMBL/GenBank/DDBJ whole genome shotgun (WGS) entry which is preliminary data.</text>
</comment>
<proteinExistence type="predicted"/>
<reference evidence="1" key="1">
    <citation type="journal article" date="2021" name="Genome Biol. Evol.">
        <title>A High-Quality Reference Genome for a Parasitic Bivalve with Doubly Uniparental Inheritance (Bivalvia: Unionida).</title>
        <authorList>
            <person name="Smith C.H."/>
        </authorList>
    </citation>
    <scope>NUCLEOTIDE SEQUENCE</scope>
    <source>
        <strain evidence="1">CHS0354</strain>
    </source>
</reference>
<dbReference type="EMBL" id="JAEAOA010001694">
    <property type="protein sequence ID" value="KAK3579505.1"/>
    <property type="molecule type" value="Genomic_DNA"/>
</dbReference>
<protein>
    <submittedName>
        <fullName evidence="1">Uncharacterized protein</fullName>
    </submittedName>
</protein>
<evidence type="ECO:0000313" key="1">
    <source>
        <dbReference type="EMBL" id="KAK3579505.1"/>
    </source>
</evidence>
<dbReference type="Proteomes" id="UP001195483">
    <property type="component" value="Unassembled WGS sequence"/>
</dbReference>
<sequence>MDDVVGVVPGTRASGEDSAYRQLYVPKYGIPSNYNRIRCMDRVNYIETIPKRETVHLSTFALSRAGFYTWLIPKE</sequence>